<evidence type="ECO:0000256" key="4">
    <source>
        <dbReference type="ARBA" id="ARBA00022692"/>
    </source>
</evidence>
<keyword evidence="3" id="KW-1003">Cell membrane</keyword>
<reference evidence="10" key="1">
    <citation type="journal article" date="2021" name="PeerJ">
        <title>Extensive microbial diversity within the chicken gut microbiome revealed by metagenomics and culture.</title>
        <authorList>
            <person name="Gilroy R."/>
            <person name="Ravi A."/>
            <person name="Getino M."/>
            <person name="Pursley I."/>
            <person name="Horton D.L."/>
            <person name="Alikhan N.F."/>
            <person name="Baker D."/>
            <person name="Gharbi K."/>
            <person name="Hall N."/>
            <person name="Watson M."/>
            <person name="Adriaenssens E.M."/>
            <person name="Foster-Nyarko E."/>
            <person name="Jarju S."/>
            <person name="Secka A."/>
            <person name="Antonio M."/>
            <person name="Oren A."/>
            <person name="Chaudhuri R.R."/>
            <person name="La Ragione R."/>
            <person name="Hildebrand F."/>
            <person name="Pallen M.J."/>
        </authorList>
    </citation>
    <scope>NUCLEOTIDE SEQUENCE</scope>
    <source>
        <strain evidence="10">CHK33-5263</strain>
    </source>
</reference>
<proteinExistence type="inferred from homology"/>
<keyword evidence="4 7" id="KW-0812">Transmembrane</keyword>
<feature type="domain" description="ABC transmembrane type-1" evidence="9">
    <location>
        <begin position="102"/>
        <end position="295"/>
    </location>
</feature>
<reference evidence="10" key="2">
    <citation type="submission" date="2021-04" db="EMBL/GenBank/DDBJ databases">
        <authorList>
            <person name="Gilroy R."/>
        </authorList>
    </citation>
    <scope>NUCLEOTIDE SEQUENCE</scope>
    <source>
        <strain evidence="10">CHK33-5263</strain>
    </source>
</reference>
<feature type="transmembrane region" description="Helical" evidence="7">
    <location>
        <begin position="216"/>
        <end position="241"/>
    </location>
</feature>
<feature type="transmembrane region" description="Helical" evidence="7">
    <location>
        <begin position="174"/>
        <end position="195"/>
    </location>
</feature>
<feature type="transmembrane region" description="Helical" evidence="7">
    <location>
        <begin position="36"/>
        <end position="55"/>
    </location>
</feature>
<dbReference type="Gene3D" id="1.10.3720.10">
    <property type="entry name" value="MetI-like"/>
    <property type="match status" value="1"/>
</dbReference>
<evidence type="ECO:0000256" key="1">
    <source>
        <dbReference type="ARBA" id="ARBA00004651"/>
    </source>
</evidence>
<comment type="caution">
    <text evidence="10">The sequence shown here is derived from an EMBL/GenBank/DDBJ whole genome shotgun (WGS) entry which is preliminary data.</text>
</comment>
<dbReference type="InterPro" id="IPR000515">
    <property type="entry name" value="MetI-like"/>
</dbReference>
<feature type="transmembrane region" description="Helical" evidence="7">
    <location>
        <begin position="274"/>
        <end position="295"/>
    </location>
</feature>
<protein>
    <submittedName>
        <fullName evidence="10">Carbohydrate ABC transporter permease</fullName>
    </submittedName>
</protein>
<evidence type="ECO:0000256" key="6">
    <source>
        <dbReference type="ARBA" id="ARBA00023136"/>
    </source>
</evidence>
<evidence type="ECO:0000259" key="9">
    <source>
        <dbReference type="PROSITE" id="PS50928"/>
    </source>
</evidence>
<evidence type="ECO:0000256" key="3">
    <source>
        <dbReference type="ARBA" id="ARBA00022475"/>
    </source>
</evidence>
<dbReference type="PROSITE" id="PS50928">
    <property type="entry name" value="ABC_TM1"/>
    <property type="match status" value="1"/>
</dbReference>
<keyword evidence="2 7" id="KW-0813">Transport</keyword>
<dbReference type="EMBL" id="DXBS01000060">
    <property type="protein sequence ID" value="HIZ24441.1"/>
    <property type="molecule type" value="Genomic_DNA"/>
</dbReference>
<dbReference type="InterPro" id="IPR035906">
    <property type="entry name" value="MetI-like_sf"/>
</dbReference>
<dbReference type="PANTHER" id="PTHR43744:SF12">
    <property type="entry name" value="ABC TRANSPORTER PERMEASE PROTEIN MG189-RELATED"/>
    <property type="match status" value="1"/>
</dbReference>
<dbReference type="PANTHER" id="PTHR43744">
    <property type="entry name" value="ABC TRANSPORTER PERMEASE PROTEIN MG189-RELATED-RELATED"/>
    <property type="match status" value="1"/>
</dbReference>
<dbReference type="Proteomes" id="UP000824044">
    <property type="component" value="Unassembled WGS sequence"/>
</dbReference>
<comment type="similarity">
    <text evidence="7">Belongs to the binding-protein-dependent transport system permease family.</text>
</comment>
<dbReference type="GO" id="GO:0055085">
    <property type="term" value="P:transmembrane transport"/>
    <property type="evidence" value="ECO:0007669"/>
    <property type="project" value="InterPro"/>
</dbReference>
<gene>
    <name evidence="10" type="ORF">H9812_03070</name>
</gene>
<feature type="compositionally biased region" description="Basic residues" evidence="8">
    <location>
        <begin position="13"/>
        <end position="22"/>
    </location>
</feature>
<dbReference type="GO" id="GO:0005886">
    <property type="term" value="C:plasma membrane"/>
    <property type="evidence" value="ECO:0007669"/>
    <property type="project" value="UniProtKB-SubCell"/>
</dbReference>
<organism evidence="10 11">
    <name type="scientific">Candidatus Gallimonas intestinigallinarum</name>
    <dbReference type="NCBI Taxonomy" id="2838604"/>
    <lineage>
        <taxon>Bacteria</taxon>
        <taxon>Bacillati</taxon>
        <taxon>Bacillota</taxon>
        <taxon>Clostridia</taxon>
        <taxon>Candidatus Gallimonas</taxon>
    </lineage>
</organism>
<feature type="region of interest" description="Disordered" evidence="8">
    <location>
        <begin position="1"/>
        <end position="22"/>
    </location>
</feature>
<comment type="subcellular location">
    <subcellularLocation>
        <location evidence="1 7">Cell membrane</location>
        <topology evidence="1 7">Multi-pass membrane protein</topology>
    </subcellularLocation>
</comment>
<dbReference type="SUPFAM" id="SSF161098">
    <property type="entry name" value="MetI-like"/>
    <property type="match status" value="1"/>
</dbReference>
<evidence type="ECO:0000313" key="11">
    <source>
        <dbReference type="Proteomes" id="UP000824044"/>
    </source>
</evidence>
<name>A0A9D2DW41_9FIRM</name>
<feature type="transmembrane region" description="Helical" evidence="7">
    <location>
        <begin position="105"/>
        <end position="128"/>
    </location>
</feature>
<evidence type="ECO:0000313" key="10">
    <source>
        <dbReference type="EMBL" id="HIZ24441.1"/>
    </source>
</evidence>
<dbReference type="Pfam" id="PF00528">
    <property type="entry name" value="BPD_transp_1"/>
    <property type="match status" value="1"/>
</dbReference>
<sequence>MEKIQKTVGHSAPVHKPKKHHKPLTPARVTVSMCKWIGLTVLCVLFLFPIWWMVISSFKPQTVIYEQLDSFMTFLPSTWNVGEWFTSYVNLFNSFDYFGTAILNSIFYCAVTVAGVLLVNSIAGYALARLEFPGSNVLTTIIILLIIVPVETSIVPQYVILSHLGLLSSSTARVAGYLLPGIVSAFYIFMFRQYFMGMPKELEEAAEIDGAGKVRTYFVIIMPLAKAIFATVAIFTFMGAWNEYVFADLMFPQAQQKPLQAFLQLVNTYNPKDLSMVMAALTVSTIPIAIVYIFCQRYIVEGVSFSGLK</sequence>
<keyword evidence="5 7" id="KW-1133">Transmembrane helix</keyword>
<keyword evidence="6 7" id="KW-0472">Membrane</keyword>
<accession>A0A9D2DW41</accession>
<evidence type="ECO:0000256" key="7">
    <source>
        <dbReference type="RuleBase" id="RU363032"/>
    </source>
</evidence>
<feature type="transmembrane region" description="Helical" evidence="7">
    <location>
        <begin position="135"/>
        <end position="154"/>
    </location>
</feature>
<evidence type="ECO:0000256" key="2">
    <source>
        <dbReference type="ARBA" id="ARBA00022448"/>
    </source>
</evidence>
<evidence type="ECO:0000256" key="5">
    <source>
        <dbReference type="ARBA" id="ARBA00022989"/>
    </source>
</evidence>
<dbReference type="CDD" id="cd06261">
    <property type="entry name" value="TM_PBP2"/>
    <property type="match status" value="1"/>
</dbReference>
<dbReference type="AlphaFoldDB" id="A0A9D2DW41"/>
<evidence type="ECO:0000256" key="8">
    <source>
        <dbReference type="SAM" id="MobiDB-lite"/>
    </source>
</evidence>